<sequence length="397" mass="43633">MTNPSKRILCEFQQIASRRSCQSPISYGRPTFPSSKNLFSDFSTNLFAPGRICSRFFYLEPSAKSSSLINTVLTRFLHTNRGSCAPKFPHEVLPSGFPHLRKISSGFSTKSPNLSSKVTGLRNFVDKESISRLLPIKSFNSGKIAEGLSKSMVSKPLSSVTLMFSRYREAISLQLEAFWKRNYLFILGAGGLVLCIALWRMMFGIATTFVGLSEGMAKYGFLALAASIVAFTSLGRLCGCSGTQSPYTGLGQALDGGTVTLGVEVGSPLEVGNVYPGQVQGLYVRSRFIINPDKVYRMAMRKLNTSAPTLEVLGAPLAGTDVRAYIMSGGMPKIKNFKLRLGGKRCFLIFPIRGSERRGLVSVEVKKRKGKVSRHYLSGQIIFVKIRVESNFTVLTY</sequence>
<evidence type="ECO:0000256" key="1">
    <source>
        <dbReference type="SAM" id="Phobius"/>
    </source>
</evidence>
<keyword evidence="1" id="KW-0812">Transmembrane</keyword>
<organism evidence="2 3">
    <name type="scientific">Platanthera guangdongensis</name>
    <dbReference type="NCBI Taxonomy" id="2320717"/>
    <lineage>
        <taxon>Eukaryota</taxon>
        <taxon>Viridiplantae</taxon>
        <taxon>Streptophyta</taxon>
        <taxon>Embryophyta</taxon>
        <taxon>Tracheophyta</taxon>
        <taxon>Spermatophyta</taxon>
        <taxon>Magnoliopsida</taxon>
        <taxon>Liliopsida</taxon>
        <taxon>Asparagales</taxon>
        <taxon>Orchidaceae</taxon>
        <taxon>Orchidoideae</taxon>
        <taxon>Orchideae</taxon>
        <taxon>Orchidinae</taxon>
        <taxon>Platanthera</taxon>
    </lineage>
</organism>
<dbReference type="PANTHER" id="PTHR36354">
    <property type="entry name" value="IMPORT INNER MEMBRANE TRANSLOCASE SUBUNIT"/>
    <property type="match status" value="1"/>
</dbReference>
<dbReference type="Proteomes" id="UP001412067">
    <property type="component" value="Unassembled WGS sequence"/>
</dbReference>
<feature type="transmembrane region" description="Helical" evidence="1">
    <location>
        <begin position="182"/>
        <end position="199"/>
    </location>
</feature>
<name>A0ABR2LXT8_9ASPA</name>
<evidence type="ECO:0000313" key="2">
    <source>
        <dbReference type="EMBL" id="KAK8953621.1"/>
    </source>
</evidence>
<reference evidence="2 3" key="1">
    <citation type="journal article" date="2022" name="Nat. Plants">
        <title>Genomes of leafy and leafless Platanthera orchids illuminate the evolution of mycoheterotrophy.</title>
        <authorList>
            <person name="Li M.H."/>
            <person name="Liu K.W."/>
            <person name="Li Z."/>
            <person name="Lu H.C."/>
            <person name="Ye Q.L."/>
            <person name="Zhang D."/>
            <person name="Wang J.Y."/>
            <person name="Li Y.F."/>
            <person name="Zhong Z.M."/>
            <person name="Liu X."/>
            <person name="Yu X."/>
            <person name="Liu D.K."/>
            <person name="Tu X.D."/>
            <person name="Liu B."/>
            <person name="Hao Y."/>
            <person name="Liao X.Y."/>
            <person name="Jiang Y.T."/>
            <person name="Sun W.H."/>
            <person name="Chen J."/>
            <person name="Chen Y.Q."/>
            <person name="Ai Y."/>
            <person name="Zhai J.W."/>
            <person name="Wu S.S."/>
            <person name="Zhou Z."/>
            <person name="Hsiao Y.Y."/>
            <person name="Wu W.L."/>
            <person name="Chen Y.Y."/>
            <person name="Lin Y.F."/>
            <person name="Hsu J.L."/>
            <person name="Li C.Y."/>
            <person name="Wang Z.W."/>
            <person name="Zhao X."/>
            <person name="Zhong W.Y."/>
            <person name="Ma X.K."/>
            <person name="Ma L."/>
            <person name="Huang J."/>
            <person name="Chen G.Z."/>
            <person name="Huang M.Z."/>
            <person name="Huang L."/>
            <person name="Peng D.H."/>
            <person name="Luo Y.B."/>
            <person name="Zou S.Q."/>
            <person name="Chen S.P."/>
            <person name="Lan S."/>
            <person name="Tsai W.C."/>
            <person name="Van de Peer Y."/>
            <person name="Liu Z.J."/>
        </authorList>
    </citation>
    <scope>NUCLEOTIDE SEQUENCE [LARGE SCALE GENOMIC DNA]</scope>
    <source>
        <strain evidence="2">Lor288</strain>
    </source>
</reference>
<proteinExistence type="predicted"/>
<keyword evidence="1" id="KW-0472">Membrane</keyword>
<gene>
    <name evidence="2" type="ORF">KSP40_PGU017423</name>
</gene>
<keyword evidence="1" id="KW-1133">Transmembrane helix</keyword>
<dbReference type="PANTHER" id="PTHR36354:SF2">
    <property type="entry name" value="IMPORT INNER MEMBRANE TRANSLOCASE SUBUNIT"/>
    <property type="match status" value="1"/>
</dbReference>
<dbReference type="EMBL" id="JBBWWR010000014">
    <property type="protein sequence ID" value="KAK8953621.1"/>
    <property type="molecule type" value="Genomic_DNA"/>
</dbReference>
<evidence type="ECO:0000313" key="3">
    <source>
        <dbReference type="Proteomes" id="UP001412067"/>
    </source>
</evidence>
<protein>
    <submittedName>
        <fullName evidence="2">Uncharacterized protein</fullName>
    </submittedName>
</protein>
<comment type="caution">
    <text evidence="2">The sequence shown here is derived from an EMBL/GenBank/DDBJ whole genome shotgun (WGS) entry which is preliminary data.</text>
</comment>
<keyword evidence="3" id="KW-1185">Reference proteome</keyword>
<accession>A0ABR2LXT8</accession>
<feature type="transmembrane region" description="Helical" evidence="1">
    <location>
        <begin position="219"/>
        <end position="238"/>
    </location>
</feature>